<feature type="region of interest" description="Disordered" evidence="1">
    <location>
        <begin position="40"/>
        <end position="101"/>
    </location>
</feature>
<proteinExistence type="predicted"/>
<organism evidence="2 3">
    <name type="scientific">Diabrotica balteata</name>
    <name type="common">Banded cucumber beetle</name>
    <dbReference type="NCBI Taxonomy" id="107213"/>
    <lineage>
        <taxon>Eukaryota</taxon>
        <taxon>Metazoa</taxon>
        <taxon>Ecdysozoa</taxon>
        <taxon>Arthropoda</taxon>
        <taxon>Hexapoda</taxon>
        <taxon>Insecta</taxon>
        <taxon>Pterygota</taxon>
        <taxon>Neoptera</taxon>
        <taxon>Endopterygota</taxon>
        <taxon>Coleoptera</taxon>
        <taxon>Polyphaga</taxon>
        <taxon>Cucujiformia</taxon>
        <taxon>Chrysomeloidea</taxon>
        <taxon>Chrysomelidae</taxon>
        <taxon>Galerucinae</taxon>
        <taxon>Diabroticina</taxon>
        <taxon>Diabroticites</taxon>
        <taxon>Diabrotica</taxon>
    </lineage>
</organism>
<dbReference type="OrthoDB" id="8062037at2759"/>
<evidence type="ECO:0000256" key="1">
    <source>
        <dbReference type="SAM" id="MobiDB-lite"/>
    </source>
</evidence>
<sequence>MNTPPTKGLLDPRAMMDFFHGRRRYGIDMRMSSVHFQQHSPPYYRQSSDEYIKPSESPSCKRRRLSRSDHHIDLNVQPPSPPRRSPRQHPPSTSHLPMQVPVTIPMNHEAVWSYTTTCPQNTTTLSFT</sequence>
<gene>
    <name evidence="2" type="ORF">DIABBA_LOCUS3189</name>
</gene>
<dbReference type="EMBL" id="OU898277">
    <property type="protein sequence ID" value="CAG9829364.1"/>
    <property type="molecule type" value="Genomic_DNA"/>
</dbReference>
<dbReference type="Proteomes" id="UP001153709">
    <property type="component" value="Chromosome 2"/>
</dbReference>
<protein>
    <submittedName>
        <fullName evidence="2">Uncharacterized protein</fullName>
    </submittedName>
</protein>
<evidence type="ECO:0000313" key="3">
    <source>
        <dbReference type="Proteomes" id="UP001153709"/>
    </source>
</evidence>
<dbReference type="AlphaFoldDB" id="A0A9N9SQ43"/>
<reference evidence="2" key="1">
    <citation type="submission" date="2022-01" db="EMBL/GenBank/DDBJ databases">
        <authorList>
            <person name="King R."/>
        </authorList>
    </citation>
    <scope>NUCLEOTIDE SEQUENCE</scope>
</reference>
<accession>A0A9N9SQ43</accession>
<name>A0A9N9SQ43_DIABA</name>
<evidence type="ECO:0000313" key="2">
    <source>
        <dbReference type="EMBL" id="CAG9829364.1"/>
    </source>
</evidence>
<keyword evidence="3" id="KW-1185">Reference proteome</keyword>